<feature type="region of interest" description="Disordered" evidence="4">
    <location>
        <begin position="340"/>
        <end position="365"/>
    </location>
</feature>
<keyword evidence="2" id="KW-0238">DNA-binding</keyword>
<dbReference type="PANTHER" id="PTHR30146">
    <property type="entry name" value="LACI-RELATED TRANSCRIPTIONAL REPRESSOR"/>
    <property type="match status" value="1"/>
</dbReference>
<evidence type="ECO:0000256" key="4">
    <source>
        <dbReference type="SAM" id="MobiDB-lite"/>
    </source>
</evidence>
<dbReference type="SMART" id="SM00354">
    <property type="entry name" value="HTH_LACI"/>
    <property type="match status" value="1"/>
</dbReference>
<dbReference type="CDD" id="cd01392">
    <property type="entry name" value="HTH_LacI"/>
    <property type="match status" value="1"/>
</dbReference>
<evidence type="ECO:0000256" key="1">
    <source>
        <dbReference type="ARBA" id="ARBA00023015"/>
    </source>
</evidence>
<dbReference type="Gene3D" id="1.10.260.40">
    <property type="entry name" value="lambda repressor-like DNA-binding domains"/>
    <property type="match status" value="1"/>
</dbReference>
<keyword evidence="7" id="KW-1185">Reference proteome</keyword>
<evidence type="ECO:0000259" key="5">
    <source>
        <dbReference type="PROSITE" id="PS50932"/>
    </source>
</evidence>
<accession>A0A542ZFU5</accession>
<dbReference type="InterPro" id="IPR028082">
    <property type="entry name" value="Peripla_BP_I"/>
</dbReference>
<dbReference type="EMBL" id="VFOQ01000001">
    <property type="protein sequence ID" value="TQL59100.1"/>
    <property type="molecule type" value="Genomic_DNA"/>
</dbReference>
<dbReference type="InterPro" id="IPR046335">
    <property type="entry name" value="LacI/GalR-like_sensor"/>
</dbReference>
<sequence length="365" mass="38812">MSSAEPGRRAATIYSVAQRAGVSIATVSRVLQGTTSTSEGTRRKVMQAVEELDYVPLRAARSLAVQRHEAHGLVVPELRGPYYAELLTGYESAAAALGQSVVLVVTGRRDDPTQAVRDLAGRVDGLALSYSTIADPVVQSLARTTPVVLVARPQVPGTDAVVTESTESARALTAHLFGHGRTHLVFVGDPDSSSDVQARYTGFRLAHAAADIPVRRPPLRVPFLEAAGVQVAEEILRRRVKVDGLVCANDELALAVMKRLEGSGVRVPDDIAIVGWDDVMTARYITPGLTTVRQPMRELGQAAANRLHERISGSPARPEPLVLPTDLVLRSSCGCTAKDRATTAAASTPTSPTTTRGAAPPRRNT</sequence>
<dbReference type="OrthoDB" id="4268837at2"/>
<comment type="caution">
    <text evidence="6">The sequence shown here is derived from an EMBL/GenBank/DDBJ whole genome shotgun (WGS) entry which is preliminary data.</text>
</comment>
<dbReference type="InterPro" id="IPR000843">
    <property type="entry name" value="HTH_LacI"/>
</dbReference>
<keyword evidence="1" id="KW-0805">Transcription regulation</keyword>
<evidence type="ECO:0000256" key="2">
    <source>
        <dbReference type="ARBA" id="ARBA00023125"/>
    </source>
</evidence>
<dbReference type="PROSITE" id="PS50932">
    <property type="entry name" value="HTH_LACI_2"/>
    <property type="match status" value="1"/>
</dbReference>
<protein>
    <submittedName>
        <fullName evidence="6">LacI family transcriptional regulator</fullName>
    </submittedName>
</protein>
<organism evidence="6 7">
    <name type="scientific">Oryzihumus leptocrescens</name>
    <dbReference type="NCBI Taxonomy" id="297536"/>
    <lineage>
        <taxon>Bacteria</taxon>
        <taxon>Bacillati</taxon>
        <taxon>Actinomycetota</taxon>
        <taxon>Actinomycetes</taxon>
        <taxon>Micrococcales</taxon>
        <taxon>Intrasporangiaceae</taxon>
        <taxon>Oryzihumus</taxon>
    </lineage>
</organism>
<dbReference type="AlphaFoldDB" id="A0A542ZFU5"/>
<dbReference type="RefSeq" id="WP_141787162.1">
    <property type="nucleotide sequence ID" value="NZ_BAAAKX010000009.1"/>
</dbReference>
<dbReference type="CDD" id="cd06267">
    <property type="entry name" value="PBP1_LacI_sugar_binding-like"/>
    <property type="match status" value="1"/>
</dbReference>
<dbReference type="GO" id="GO:0003700">
    <property type="term" value="F:DNA-binding transcription factor activity"/>
    <property type="evidence" value="ECO:0007669"/>
    <property type="project" value="TreeGrafter"/>
</dbReference>
<feature type="domain" description="HTH lacI-type" evidence="5">
    <location>
        <begin position="11"/>
        <end position="65"/>
    </location>
</feature>
<dbReference type="GO" id="GO:0000976">
    <property type="term" value="F:transcription cis-regulatory region binding"/>
    <property type="evidence" value="ECO:0007669"/>
    <property type="project" value="TreeGrafter"/>
</dbReference>
<dbReference type="Pfam" id="PF13377">
    <property type="entry name" value="Peripla_BP_3"/>
    <property type="match status" value="1"/>
</dbReference>
<dbReference type="Gene3D" id="3.40.50.2300">
    <property type="match status" value="2"/>
</dbReference>
<dbReference type="Proteomes" id="UP000319514">
    <property type="component" value="Unassembled WGS sequence"/>
</dbReference>
<evidence type="ECO:0000256" key="3">
    <source>
        <dbReference type="ARBA" id="ARBA00023163"/>
    </source>
</evidence>
<gene>
    <name evidence="6" type="ORF">FB474_0447</name>
</gene>
<dbReference type="Pfam" id="PF00356">
    <property type="entry name" value="LacI"/>
    <property type="match status" value="1"/>
</dbReference>
<keyword evidence="3" id="KW-0804">Transcription</keyword>
<name>A0A542ZFU5_9MICO</name>
<proteinExistence type="predicted"/>
<dbReference type="SUPFAM" id="SSF47413">
    <property type="entry name" value="lambda repressor-like DNA-binding domains"/>
    <property type="match status" value="1"/>
</dbReference>
<reference evidence="6 7" key="1">
    <citation type="submission" date="2019-06" db="EMBL/GenBank/DDBJ databases">
        <title>Sequencing the genomes of 1000 actinobacteria strains.</title>
        <authorList>
            <person name="Klenk H.-P."/>
        </authorList>
    </citation>
    <scope>NUCLEOTIDE SEQUENCE [LARGE SCALE GENOMIC DNA]</scope>
    <source>
        <strain evidence="6 7">DSM 18082</strain>
    </source>
</reference>
<feature type="compositionally biased region" description="Low complexity" evidence="4">
    <location>
        <begin position="342"/>
        <end position="365"/>
    </location>
</feature>
<dbReference type="InterPro" id="IPR010982">
    <property type="entry name" value="Lambda_DNA-bd_dom_sf"/>
</dbReference>
<evidence type="ECO:0000313" key="6">
    <source>
        <dbReference type="EMBL" id="TQL59100.1"/>
    </source>
</evidence>
<dbReference type="SUPFAM" id="SSF53822">
    <property type="entry name" value="Periplasmic binding protein-like I"/>
    <property type="match status" value="1"/>
</dbReference>
<dbReference type="PANTHER" id="PTHR30146:SF109">
    <property type="entry name" value="HTH-TYPE TRANSCRIPTIONAL REGULATOR GALS"/>
    <property type="match status" value="1"/>
</dbReference>
<evidence type="ECO:0000313" key="7">
    <source>
        <dbReference type="Proteomes" id="UP000319514"/>
    </source>
</evidence>